<dbReference type="Pfam" id="PF00691">
    <property type="entry name" value="OmpA"/>
    <property type="match status" value="1"/>
</dbReference>
<dbReference type="AlphaFoldDB" id="A0A1E3V4J5"/>
<feature type="signal peptide" evidence="3">
    <location>
        <begin position="1"/>
        <end position="27"/>
    </location>
</feature>
<feature type="compositionally biased region" description="Basic and acidic residues" evidence="2">
    <location>
        <begin position="72"/>
        <end position="95"/>
    </location>
</feature>
<evidence type="ECO:0000259" key="4">
    <source>
        <dbReference type="PROSITE" id="PS51123"/>
    </source>
</evidence>
<dbReference type="SUPFAM" id="SSF103088">
    <property type="entry name" value="OmpA-like"/>
    <property type="match status" value="1"/>
</dbReference>
<dbReference type="CDD" id="cd07185">
    <property type="entry name" value="OmpA_C-like"/>
    <property type="match status" value="1"/>
</dbReference>
<sequence>MSIRSRFFATVALPVFATCLAVQPALAGSLEAPFEVAQDQGGELSPEELLLLKKRKKQRAAEEESQGQAERQQGRAEERQRSEEKARRRAERAAEQEAQQAEEQQRALRKKRQAEKQRAAEQEAQQAEEQQRAVRKKRQAEKQRAAEQEAQQAEEQQRAVRKKRQAEKQRAAEQEAQQAEEQQRALRKKRQAEKQRAAEQEAQQAEEQQKAVRKKRQAEEQRAAEQEAQQAEERQRVLRKKRQAEKQRAAEQEAQQAEEQQKAVRKKREAEAQRAAEQEGQQAEDEQRALRKKRQAEKQRAAEQEAQQAEEQQRALRKKREAATQRAAEEEMRVAPDAEEPAAAERIRAKRGVLPVPEVVDERTEEERLKIAEDPASTDETIVLPVERGAAVLDSDKDADNISGNRAREVRRKQREELRAREEQVAPPTDDAAAQMAIPAEIREELPQRIEALLSEEGERFEEAPAFAVPETTNIVNNTMINNTVINNTTINQTTETNVTELRVIEEADDRVILGAGDRIFVRGDDRPRLRQHAEETYYDNLSGGRVRETIVRPDGYRIVTVYNRYGDIQSRTRVDRDGNEYVMIYAPDYQDRRRPAIFDVGYELPPMRLTIPVDEYIIDYADDPDRDYYAFLSEPPVEPVERVYTIDEVRYSARLRDKVRRIDLDTIHFATGSAEVSMSQARTLRNVALAMEKILAKDPGETFFIEGHTDAVGSDQSNLVLSDRRAEGVAVLLTEVYGIPAENLVTQGYGERFLKIRTPEAEQENRRVTIRRVTPLVRPVAQR</sequence>
<dbReference type="Proteomes" id="UP000094342">
    <property type="component" value="Unassembled WGS sequence"/>
</dbReference>
<evidence type="ECO:0000313" key="6">
    <source>
        <dbReference type="Proteomes" id="UP000094342"/>
    </source>
</evidence>
<protein>
    <recommendedName>
        <fullName evidence="4">OmpA-like domain-containing protein</fullName>
    </recommendedName>
</protein>
<evidence type="ECO:0000256" key="3">
    <source>
        <dbReference type="SAM" id="SignalP"/>
    </source>
</evidence>
<dbReference type="PROSITE" id="PS51123">
    <property type="entry name" value="OMPA_2"/>
    <property type="match status" value="1"/>
</dbReference>
<keyword evidence="1" id="KW-0472">Membrane</keyword>
<name>A0A1E3V4J5_9HYPH</name>
<dbReference type="EMBL" id="LYBW01000065">
    <property type="protein sequence ID" value="ODR88347.1"/>
    <property type="molecule type" value="Genomic_DNA"/>
</dbReference>
<feature type="compositionally biased region" description="Basic and acidic residues" evidence="2">
    <location>
        <begin position="268"/>
        <end position="277"/>
    </location>
</feature>
<dbReference type="InterPro" id="IPR050330">
    <property type="entry name" value="Bact_OuterMem_StrucFunc"/>
</dbReference>
<dbReference type="STRING" id="1752398.A8M32_25390"/>
<evidence type="ECO:0000256" key="2">
    <source>
        <dbReference type="SAM" id="MobiDB-lite"/>
    </source>
</evidence>
<dbReference type="Gene3D" id="3.30.1330.60">
    <property type="entry name" value="OmpA-like domain"/>
    <property type="match status" value="1"/>
</dbReference>
<dbReference type="GO" id="GO:0016020">
    <property type="term" value="C:membrane"/>
    <property type="evidence" value="ECO:0007669"/>
    <property type="project" value="UniProtKB-UniRule"/>
</dbReference>
<accession>A0A1E3V4J5</accession>
<comment type="caution">
    <text evidence="5">The sequence shown here is derived from an EMBL/GenBank/DDBJ whole genome shotgun (WGS) entry which is preliminary data.</text>
</comment>
<evidence type="ECO:0000256" key="1">
    <source>
        <dbReference type="PROSITE-ProRule" id="PRU00473"/>
    </source>
</evidence>
<dbReference type="PANTHER" id="PTHR30329:SF21">
    <property type="entry name" value="LIPOPROTEIN YIAD-RELATED"/>
    <property type="match status" value="1"/>
</dbReference>
<evidence type="ECO:0000313" key="5">
    <source>
        <dbReference type="EMBL" id="ODR88347.1"/>
    </source>
</evidence>
<dbReference type="RefSeq" id="WP_069461203.1">
    <property type="nucleotide sequence ID" value="NZ_LYBW01000065.1"/>
</dbReference>
<feature type="chain" id="PRO_5009138029" description="OmpA-like domain-containing protein" evidence="3">
    <location>
        <begin position="28"/>
        <end position="784"/>
    </location>
</feature>
<dbReference type="InterPro" id="IPR006665">
    <property type="entry name" value="OmpA-like"/>
</dbReference>
<feature type="compositionally biased region" description="Basic and acidic residues" evidence="2">
    <location>
        <begin position="217"/>
        <end position="236"/>
    </location>
</feature>
<dbReference type="PANTHER" id="PTHR30329">
    <property type="entry name" value="STATOR ELEMENT OF FLAGELLAR MOTOR COMPLEX"/>
    <property type="match status" value="1"/>
</dbReference>
<reference evidence="6" key="1">
    <citation type="submission" date="2016-05" db="EMBL/GenBank/DDBJ databases">
        <authorList>
            <person name="Li Y."/>
        </authorList>
    </citation>
    <scope>NUCLEOTIDE SEQUENCE [LARGE SCALE GENOMIC DNA]</scope>
    <source>
        <strain evidence="6">YIC4027</strain>
    </source>
</reference>
<gene>
    <name evidence="5" type="ORF">A8M32_25390</name>
</gene>
<dbReference type="OrthoDB" id="9792021at2"/>
<proteinExistence type="predicted"/>
<keyword evidence="6" id="KW-1185">Reference proteome</keyword>
<feature type="domain" description="OmpA-like" evidence="4">
    <location>
        <begin position="657"/>
        <end position="777"/>
    </location>
</feature>
<organism evidence="5 6">
    <name type="scientific">Sinorhizobium alkalisoli</name>
    <dbReference type="NCBI Taxonomy" id="1752398"/>
    <lineage>
        <taxon>Bacteria</taxon>
        <taxon>Pseudomonadati</taxon>
        <taxon>Pseudomonadota</taxon>
        <taxon>Alphaproteobacteria</taxon>
        <taxon>Hyphomicrobiales</taxon>
        <taxon>Rhizobiaceae</taxon>
        <taxon>Sinorhizobium/Ensifer group</taxon>
        <taxon>Sinorhizobium</taxon>
    </lineage>
</organism>
<keyword evidence="3" id="KW-0732">Signal</keyword>
<dbReference type="InterPro" id="IPR036737">
    <property type="entry name" value="OmpA-like_sf"/>
</dbReference>
<feature type="compositionally biased region" description="Basic and acidic residues" evidence="2">
    <location>
        <begin position="321"/>
        <end position="336"/>
    </location>
</feature>
<feature type="region of interest" description="Disordered" evidence="2">
    <location>
        <begin position="55"/>
        <end position="346"/>
    </location>
</feature>